<dbReference type="EMBL" id="CP001848">
    <property type="protein sequence ID" value="ADB18636.1"/>
    <property type="molecule type" value="Genomic_DNA"/>
</dbReference>
<dbReference type="OrthoDB" id="9801109at2"/>
<keyword evidence="2" id="KW-0479">Metal-binding</keyword>
<dbReference type="AlphaFoldDB" id="D2R225"/>
<organism evidence="3 4">
    <name type="scientific">Pirellula staleyi (strain ATCC 27377 / DSM 6068 / ICPB 4128)</name>
    <name type="common">Pirella staleyi</name>
    <dbReference type="NCBI Taxonomy" id="530564"/>
    <lineage>
        <taxon>Bacteria</taxon>
        <taxon>Pseudomonadati</taxon>
        <taxon>Planctomycetota</taxon>
        <taxon>Planctomycetia</taxon>
        <taxon>Pirellulales</taxon>
        <taxon>Pirellulaceae</taxon>
        <taxon>Pirellula</taxon>
    </lineage>
</organism>
<dbReference type="InterPro" id="IPR029052">
    <property type="entry name" value="Metallo-depent_PP-like"/>
</dbReference>
<feature type="binding site" evidence="2">
    <location>
        <position position="39"/>
    </location>
    <ligand>
        <name>Fe cation</name>
        <dbReference type="ChEBI" id="CHEBI:24875"/>
        <label>1</label>
    </ligand>
</feature>
<evidence type="ECO:0000313" key="3">
    <source>
        <dbReference type="EMBL" id="ADB18636.1"/>
    </source>
</evidence>
<sequence length="275" mass="29657">MNLLLIGDIVGKPGMRVTLAAVPYLREKEPIDFVIANAENAADGSGLSPNSYKRLIAAGVDCVTLGDHIYRRSEIVPVLKGETRIVKPANFPADAPGRTWTVVNSAAGVPVAVISVLGRVFMRPVDCPFHAVEKALAEIPPEVKIRVIDMHAEATSDKQLMARMVDGRVSAVLGTHTHVTTADEQILPGGTAMQCDVGMTGPYESILGRRIDRVLSTTLNFEPTHFDVATEDVRLAATVVNIDPATGRARSIRRLMVREVDLPITPASKELPPLM</sequence>
<reference evidence="3 4" key="1">
    <citation type="journal article" date="2009" name="Stand. Genomic Sci.">
        <title>Complete genome sequence of Pirellula staleyi type strain (ATCC 27377).</title>
        <authorList>
            <person name="Clum A."/>
            <person name="Tindall B.J."/>
            <person name="Sikorski J."/>
            <person name="Ivanova N."/>
            <person name="Mavrommatis K."/>
            <person name="Lucas S."/>
            <person name="Glavina del Rio T."/>
            <person name="Nolan M."/>
            <person name="Chen F."/>
            <person name="Tice H."/>
            <person name="Pitluck S."/>
            <person name="Cheng J.F."/>
            <person name="Chertkov O."/>
            <person name="Brettin T."/>
            <person name="Han C."/>
            <person name="Detter J.C."/>
            <person name="Kuske C."/>
            <person name="Bruce D."/>
            <person name="Goodwin L."/>
            <person name="Ovchinikova G."/>
            <person name="Pati A."/>
            <person name="Mikhailova N."/>
            <person name="Chen A."/>
            <person name="Palaniappan K."/>
            <person name="Land M."/>
            <person name="Hauser L."/>
            <person name="Chang Y.J."/>
            <person name="Jeffries C.D."/>
            <person name="Chain P."/>
            <person name="Rohde M."/>
            <person name="Goker M."/>
            <person name="Bristow J."/>
            <person name="Eisen J.A."/>
            <person name="Markowitz V."/>
            <person name="Hugenholtz P."/>
            <person name="Kyrpides N.C."/>
            <person name="Klenk H.P."/>
            <person name="Lapidus A."/>
        </authorList>
    </citation>
    <scope>NUCLEOTIDE SEQUENCE [LARGE SCALE GENOMIC DNA]</scope>
    <source>
        <strain evidence="4">ATCC 27377 / DSM 6068 / ICPB 4128</strain>
    </source>
</reference>
<keyword evidence="4" id="KW-1185">Reference proteome</keyword>
<gene>
    <name evidence="3" type="ordered locus">Psta_3982</name>
</gene>
<dbReference type="PIRSF" id="PIRSF004789">
    <property type="entry name" value="DR1281"/>
    <property type="match status" value="1"/>
</dbReference>
<feature type="active site" description="Proton donor" evidence="1">
    <location>
        <position position="68"/>
    </location>
</feature>
<accession>D2R225</accession>
<dbReference type="PANTHER" id="PTHR36303">
    <property type="entry name" value="2',3'-CYCLIC-NUCLEOTIDE 2'-PHOSPHODIESTERASE"/>
    <property type="match status" value="1"/>
</dbReference>
<dbReference type="eggNOG" id="COG1692">
    <property type="taxonomic scope" value="Bacteria"/>
</dbReference>
<feature type="binding site" evidence="2">
    <location>
        <position position="151"/>
    </location>
    <ligand>
        <name>Fe cation</name>
        <dbReference type="ChEBI" id="CHEBI:24875"/>
        <label>2</label>
    </ligand>
</feature>
<name>D2R225_PIRSD</name>
<dbReference type="PANTHER" id="PTHR36303:SF1">
    <property type="entry name" value="2',3'-CYCLIC-NUCLEOTIDE 2'-PHOSPHODIESTERASE"/>
    <property type="match status" value="1"/>
</dbReference>
<dbReference type="GO" id="GO:0004113">
    <property type="term" value="F:2',3'-cyclic-nucleotide 3'-phosphodiesterase activity"/>
    <property type="evidence" value="ECO:0007669"/>
    <property type="project" value="TreeGrafter"/>
</dbReference>
<feature type="binding site" evidence="2">
    <location>
        <position position="176"/>
    </location>
    <ligand>
        <name>Fe cation</name>
        <dbReference type="ChEBI" id="CHEBI:24875"/>
        <label>2</label>
    </ligand>
</feature>
<evidence type="ECO:0000256" key="2">
    <source>
        <dbReference type="PIRSR" id="PIRSR004789-51"/>
    </source>
</evidence>
<evidence type="ECO:0000256" key="1">
    <source>
        <dbReference type="PIRSR" id="PIRSR004789-50"/>
    </source>
</evidence>
<dbReference type="InterPro" id="IPR005235">
    <property type="entry name" value="YmdB-like"/>
</dbReference>
<dbReference type="HOGENOM" id="CLU_068238_0_0_0"/>
<dbReference type="KEGG" id="psl:Psta_3982"/>
<proteinExistence type="predicted"/>
<dbReference type="Gene3D" id="3.60.21.10">
    <property type="match status" value="1"/>
</dbReference>
<dbReference type="Proteomes" id="UP000001887">
    <property type="component" value="Chromosome"/>
</dbReference>
<dbReference type="STRING" id="530564.Psta_3982"/>
<protein>
    <submittedName>
        <fullName evidence="3">Calcineurin-like phosphoesterase</fullName>
    </submittedName>
</protein>
<feature type="binding site" evidence="2">
    <location>
        <position position="39"/>
    </location>
    <ligand>
        <name>Fe cation</name>
        <dbReference type="ChEBI" id="CHEBI:24875"/>
        <label>2</label>
    </ligand>
</feature>
<feature type="binding site" evidence="2">
    <location>
        <position position="40"/>
    </location>
    <ligand>
        <name>Fe cation</name>
        <dbReference type="ChEBI" id="CHEBI:24875"/>
        <label>1</label>
    </ligand>
</feature>
<dbReference type="GO" id="GO:0046872">
    <property type="term" value="F:metal ion binding"/>
    <property type="evidence" value="ECO:0007669"/>
    <property type="project" value="UniProtKB-KW"/>
</dbReference>
<feature type="binding site" evidence="2">
    <location>
        <position position="67"/>
    </location>
    <ligand>
        <name>Fe cation</name>
        <dbReference type="ChEBI" id="CHEBI:24875"/>
        <label>2</label>
    </ligand>
</feature>
<dbReference type="SUPFAM" id="SSF56300">
    <property type="entry name" value="Metallo-dependent phosphatases"/>
    <property type="match status" value="1"/>
</dbReference>
<feature type="binding site" evidence="2">
    <location>
        <position position="8"/>
    </location>
    <ligand>
        <name>Fe cation</name>
        <dbReference type="ChEBI" id="CHEBI:24875"/>
        <label>1</label>
    </ligand>
</feature>
<feature type="binding site" evidence="2">
    <location>
        <position position="178"/>
    </location>
    <ligand>
        <name>Fe cation</name>
        <dbReference type="ChEBI" id="CHEBI:24875"/>
        <label>1</label>
    </ligand>
</feature>
<dbReference type="Pfam" id="PF13277">
    <property type="entry name" value="YmdB"/>
    <property type="match status" value="1"/>
</dbReference>
<evidence type="ECO:0000313" key="4">
    <source>
        <dbReference type="Proteomes" id="UP000001887"/>
    </source>
</evidence>